<sequence length="708" mass="79033">TACAANDLQIEPQSIVVLFGSPASANCSTNAEHHGMGWESSQGPVDMTENAQFLTWTVDSLTHWDIKPICYINIVAQIMRPLNITVYKPPDRVSISTVDHTGPMTEGRQYKLQCDVENVAPVHLLTVNWYKGPALVKSENFSDETKFPANKSVTLQISPNRTDNGVLYRCEAELNLGPEGPQPPPLMTSDPLNIKVHFGPEISNCPHPVQLKEGESLLGYCNVAGNPYPSFHWESKGRTIDPATPLNRTSRGEYNITSNSNVIQTVMVEVMYGPEITCGHYYTIKEGDVFLPNCRIEGFPETNVHWYKEGEEVNASQQMYRDDAGQYILIANNTNYSVNHTLEINVIYPPSEISELEDDAVSVGEDVVLKCSSNARPRPIYEWIYHQTSNVCVEDQDGISLLRIIKASGDNIGTYNCMAYNHLGNKSKTVRVDVQGAKATCPLSISPQRVVLEYGDFQDVRCISSAQNANLSWKFSNHVLNVNTLRINATLFFNNSDFNGKFSCHGHFKGLDSCHTDLNVTIYKRPDKVSLSTLGHANPMIEGNNYTLRCDVQNVAPIQLLTVNWYKGQNLVKTATFKKAENPTNASTTIKIVPNRNDTNTTYRCEAVLKLESGEIPFKEQSVPLNITVHYKPTITSKLPSRVPVFRGYPLVLVCEASGYPKPTIKWIFNNETIFSEKLQVKERSEDYTCIVNNSVSSDTRVVSVVLE</sequence>
<dbReference type="SMART" id="SM00408">
    <property type="entry name" value="IGc2"/>
    <property type="match status" value="5"/>
</dbReference>
<evidence type="ECO:0000313" key="2">
    <source>
        <dbReference type="EMBL" id="KAF5908824.1"/>
    </source>
</evidence>
<dbReference type="InterPro" id="IPR013783">
    <property type="entry name" value="Ig-like_fold"/>
</dbReference>
<feature type="non-terminal residue" evidence="2">
    <location>
        <position position="708"/>
    </location>
</feature>
<feature type="domain" description="Ig-like" evidence="1">
    <location>
        <begin position="526"/>
        <end position="607"/>
    </location>
</feature>
<dbReference type="EMBL" id="QNUK01000010">
    <property type="protein sequence ID" value="KAF5908824.1"/>
    <property type="molecule type" value="Genomic_DNA"/>
</dbReference>
<feature type="domain" description="Ig-like" evidence="1">
    <location>
        <begin position="349"/>
        <end position="435"/>
    </location>
</feature>
<dbReference type="InterPro" id="IPR047012">
    <property type="entry name" value="ICAM_VCAM"/>
</dbReference>
<dbReference type="PROSITE" id="PS50835">
    <property type="entry name" value="IG_LIKE"/>
    <property type="match status" value="6"/>
</dbReference>
<dbReference type="InterPro" id="IPR007110">
    <property type="entry name" value="Ig-like_dom"/>
</dbReference>
<evidence type="ECO:0000259" key="1">
    <source>
        <dbReference type="PROSITE" id="PS50835"/>
    </source>
</evidence>
<reference evidence="2" key="1">
    <citation type="submission" date="2020-07" db="EMBL/GenBank/DDBJ databases">
        <title>Clarias magur genome sequencing, assembly and annotation.</title>
        <authorList>
            <person name="Kushwaha B."/>
            <person name="Kumar R."/>
            <person name="Das P."/>
            <person name="Joshi C.G."/>
            <person name="Kumar D."/>
            <person name="Nagpure N.S."/>
            <person name="Pandey M."/>
            <person name="Agarwal S."/>
            <person name="Srivastava S."/>
            <person name="Singh M."/>
            <person name="Sahoo L."/>
            <person name="Jayasankar P."/>
            <person name="Meher P.K."/>
            <person name="Koringa P.G."/>
            <person name="Iquebal M.A."/>
            <person name="Das S.P."/>
            <person name="Bit A."/>
            <person name="Patnaik S."/>
            <person name="Patel N."/>
            <person name="Shah T.M."/>
            <person name="Hinsu A."/>
            <person name="Jena J.K."/>
        </authorList>
    </citation>
    <scope>NUCLEOTIDE SEQUENCE</scope>
    <source>
        <strain evidence="2">CIFAMagur01</strain>
        <tissue evidence="2">Testis</tissue>
    </source>
</reference>
<dbReference type="SUPFAM" id="SSF48726">
    <property type="entry name" value="Immunoglobulin"/>
    <property type="match status" value="6"/>
</dbReference>
<dbReference type="InterPro" id="IPR003598">
    <property type="entry name" value="Ig_sub2"/>
</dbReference>
<feature type="domain" description="Ig-like" evidence="1">
    <location>
        <begin position="90"/>
        <end position="173"/>
    </location>
</feature>
<feature type="domain" description="Ig-like" evidence="1">
    <location>
        <begin position="633"/>
        <end position="704"/>
    </location>
</feature>
<feature type="non-terminal residue" evidence="2">
    <location>
        <position position="1"/>
    </location>
</feature>
<name>A0A8J4UAB4_CLAMG</name>
<dbReference type="Pfam" id="PF13927">
    <property type="entry name" value="Ig_3"/>
    <property type="match status" value="2"/>
</dbReference>
<feature type="domain" description="Ig-like" evidence="1">
    <location>
        <begin position="200"/>
        <end position="237"/>
    </location>
</feature>
<feature type="domain" description="Ig-like" evidence="1">
    <location>
        <begin position="274"/>
        <end position="345"/>
    </location>
</feature>
<accession>A0A8J4UAB4</accession>
<comment type="caution">
    <text evidence="2">The sequence shown here is derived from an EMBL/GenBank/DDBJ whole genome shotgun (WGS) entry which is preliminary data.</text>
</comment>
<dbReference type="OrthoDB" id="5843397at2759"/>
<evidence type="ECO:0000313" key="3">
    <source>
        <dbReference type="Proteomes" id="UP000727407"/>
    </source>
</evidence>
<dbReference type="GO" id="GO:0005178">
    <property type="term" value="F:integrin binding"/>
    <property type="evidence" value="ECO:0007669"/>
    <property type="project" value="InterPro"/>
</dbReference>
<dbReference type="Gene3D" id="2.60.40.10">
    <property type="entry name" value="Immunoglobulins"/>
    <property type="match status" value="8"/>
</dbReference>
<dbReference type="SMART" id="SM00409">
    <property type="entry name" value="IG"/>
    <property type="match status" value="5"/>
</dbReference>
<dbReference type="GO" id="GO:0007155">
    <property type="term" value="P:cell adhesion"/>
    <property type="evidence" value="ECO:0007669"/>
    <property type="project" value="InterPro"/>
</dbReference>
<dbReference type="PANTHER" id="PTHR13771">
    <property type="entry name" value="INTERCELLULAR ADHESION MOLECULE"/>
    <property type="match status" value="1"/>
</dbReference>
<keyword evidence="3" id="KW-1185">Reference proteome</keyword>
<dbReference type="Proteomes" id="UP000727407">
    <property type="component" value="Unassembled WGS sequence"/>
</dbReference>
<dbReference type="InterPro" id="IPR003599">
    <property type="entry name" value="Ig_sub"/>
</dbReference>
<proteinExistence type="predicted"/>
<dbReference type="PANTHER" id="PTHR13771:SF9">
    <property type="entry name" value="INTERCELLULAR ADHESION MOLECULE 5"/>
    <property type="match status" value="1"/>
</dbReference>
<gene>
    <name evidence="2" type="primary">icam5</name>
    <name evidence="2" type="ORF">DAT39_001388</name>
</gene>
<protein>
    <submittedName>
        <fullName evidence="2">Hemicentin-1-like isoform X1</fullName>
    </submittedName>
</protein>
<organism evidence="2 3">
    <name type="scientific">Clarias magur</name>
    <name type="common">Asian catfish</name>
    <name type="synonym">Macropteronotus magur</name>
    <dbReference type="NCBI Taxonomy" id="1594786"/>
    <lineage>
        <taxon>Eukaryota</taxon>
        <taxon>Metazoa</taxon>
        <taxon>Chordata</taxon>
        <taxon>Craniata</taxon>
        <taxon>Vertebrata</taxon>
        <taxon>Euteleostomi</taxon>
        <taxon>Actinopterygii</taxon>
        <taxon>Neopterygii</taxon>
        <taxon>Teleostei</taxon>
        <taxon>Ostariophysi</taxon>
        <taxon>Siluriformes</taxon>
        <taxon>Clariidae</taxon>
        <taxon>Clarias</taxon>
    </lineage>
</organism>
<dbReference type="AlphaFoldDB" id="A0A8J4UAB4"/>
<dbReference type="InterPro" id="IPR036179">
    <property type="entry name" value="Ig-like_dom_sf"/>
</dbReference>